<evidence type="ECO:0000313" key="1">
    <source>
        <dbReference type="EMBL" id="EEY35088.1"/>
    </source>
</evidence>
<reference evidence="1 2" key="1">
    <citation type="submission" date="2009-10" db="EMBL/GenBank/DDBJ databases">
        <authorList>
            <person name="Harkins D.M."/>
            <person name="Madupu R."/>
            <person name="Durkin A.S."/>
            <person name="Torralba M."/>
            <person name="Methe B."/>
            <person name="Sutton G.G."/>
            <person name="Strausberg R.L."/>
            <person name="Nelson K.E."/>
        </authorList>
    </citation>
    <scope>NUCLEOTIDE SEQUENCE [LARGE SCALE GENOMIC DNA]</scope>
    <source>
        <strain evidence="1 2">F0264</strain>
    </source>
</reference>
<evidence type="ECO:0008006" key="3">
    <source>
        <dbReference type="Google" id="ProtNLM"/>
    </source>
</evidence>
<dbReference type="EMBL" id="ADAD01000115">
    <property type="protein sequence ID" value="EEY35088.1"/>
    <property type="molecule type" value="Genomic_DNA"/>
</dbReference>
<proteinExistence type="predicted"/>
<feature type="non-terminal residue" evidence="1">
    <location>
        <position position="214"/>
    </location>
</feature>
<dbReference type="RefSeq" id="WP_006807299.1">
    <property type="nucleotide sequence ID" value="NZ_ADAD01000115.1"/>
</dbReference>
<keyword evidence="2" id="KW-1185">Reference proteome</keyword>
<comment type="caution">
    <text evidence="1">The sequence shown here is derived from an EMBL/GenBank/DDBJ whole genome shotgun (WGS) entry which is preliminary data.</text>
</comment>
<name>D0GLE3_9FUSO</name>
<dbReference type="PROSITE" id="PS51257">
    <property type="entry name" value="PROKAR_LIPOPROTEIN"/>
    <property type="match status" value="1"/>
</dbReference>
<evidence type="ECO:0000313" key="2">
    <source>
        <dbReference type="Proteomes" id="UP000004226"/>
    </source>
</evidence>
<dbReference type="AlphaFoldDB" id="D0GLE3"/>
<accession>D0GLE3</accession>
<sequence>MKRVVIFMMLSLSLSCSKPKIVYNDYSFIEKIDRKFFTKGETVSPENRLELYIIERENSKLVKKTLVNREKEDKDIKDRHSFLLNYNNDKLYLLFYKNVDIGAESRKAKIFYYDKDFNLKPFNDYEYVFDNIDEYKNINKGGKKVKNVDTINYVIENNVYYNISNEGGFKNNERIIKEENYIFDFNKQKKELYLSPNREKEESIYIYNFKNGKI</sequence>
<organism evidence="1 2">
    <name type="scientific">Pseudoleptotrichia goodfellowii F0264</name>
    <dbReference type="NCBI Taxonomy" id="596323"/>
    <lineage>
        <taxon>Bacteria</taxon>
        <taxon>Fusobacteriati</taxon>
        <taxon>Fusobacteriota</taxon>
        <taxon>Fusobacteriia</taxon>
        <taxon>Fusobacteriales</taxon>
        <taxon>Leptotrichiaceae</taxon>
        <taxon>Pseudoleptotrichia</taxon>
    </lineage>
</organism>
<protein>
    <recommendedName>
        <fullName evidence="3">Lipoprotein</fullName>
    </recommendedName>
</protein>
<dbReference type="Proteomes" id="UP000004226">
    <property type="component" value="Unassembled WGS sequence"/>
</dbReference>
<gene>
    <name evidence="1" type="ORF">HMPREF0554_1202</name>
</gene>